<proteinExistence type="predicted"/>
<name>A0ACC2GF48_DALPE</name>
<gene>
    <name evidence="1" type="ORF">DPEC_G00176910</name>
</gene>
<comment type="caution">
    <text evidence="1">The sequence shown here is derived from an EMBL/GenBank/DDBJ whole genome shotgun (WGS) entry which is preliminary data.</text>
</comment>
<evidence type="ECO:0000313" key="1">
    <source>
        <dbReference type="EMBL" id="KAJ8002157.1"/>
    </source>
</evidence>
<dbReference type="EMBL" id="CM055741">
    <property type="protein sequence ID" value="KAJ8002157.1"/>
    <property type="molecule type" value="Genomic_DNA"/>
</dbReference>
<evidence type="ECO:0000313" key="2">
    <source>
        <dbReference type="Proteomes" id="UP001157502"/>
    </source>
</evidence>
<sequence>MSLVEEYEEGEYERAPKRLKTTDHEEGEELEEGEDSDTASAGLLGDEEDAARTSVEERARWASTRCGTGGKKLRSLHIHNVPC</sequence>
<reference evidence="1" key="1">
    <citation type="submission" date="2021-05" db="EMBL/GenBank/DDBJ databases">
        <authorList>
            <person name="Pan Q."/>
            <person name="Jouanno E."/>
            <person name="Zahm M."/>
            <person name="Klopp C."/>
            <person name="Cabau C."/>
            <person name="Louis A."/>
            <person name="Berthelot C."/>
            <person name="Parey E."/>
            <person name="Roest Crollius H."/>
            <person name="Montfort J."/>
            <person name="Robinson-Rechavi M."/>
            <person name="Bouchez O."/>
            <person name="Lampietro C."/>
            <person name="Lopez Roques C."/>
            <person name="Donnadieu C."/>
            <person name="Postlethwait J."/>
            <person name="Bobe J."/>
            <person name="Dillon D."/>
            <person name="Chandos A."/>
            <person name="von Hippel F."/>
            <person name="Guiguen Y."/>
        </authorList>
    </citation>
    <scope>NUCLEOTIDE SEQUENCE</scope>
    <source>
        <strain evidence="1">YG-Jan2019</strain>
    </source>
</reference>
<accession>A0ACC2GF48</accession>
<keyword evidence="2" id="KW-1185">Reference proteome</keyword>
<organism evidence="1 2">
    <name type="scientific">Dallia pectoralis</name>
    <name type="common">Alaska blackfish</name>
    <dbReference type="NCBI Taxonomy" id="75939"/>
    <lineage>
        <taxon>Eukaryota</taxon>
        <taxon>Metazoa</taxon>
        <taxon>Chordata</taxon>
        <taxon>Craniata</taxon>
        <taxon>Vertebrata</taxon>
        <taxon>Euteleostomi</taxon>
        <taxon>Actinopterygii</taxon>
        <taxon>Neopterygii</taxon>
        <taxon>Teleostei</taxon>
        <taxon>Protacanthopterygii</taxon>
        <taxon>Esociformes</taxon>
        <taxon>Umbridae</taxon>
        <taxon>Dallia</taxon>
    </lineage>
</organism>
<dbReference type="Proteomes" id="UP001157502">
    <property type="component" value="Chromosome 14"/>
</dbReference>
<protein>
    <submittedName>
        <fullName evidence="1">Uncharacterized protein</fullName>
    </submittedName>
</protein>